<evidence type="ECO:0000313" key="1">
    <source>
        <dbReference type="EMBL" id="MBB1160864.1"/>
    </source>
</evidence>
<evidence type="ECO:0000313" key="2">
    <source>
        <dbReference type="Proteomes" id="UP000586093"/>
    </source>
</evidence>
<comment type="caution">
    <text evidence="1">The sequence shown here is derived from an EMBL/GenBank/DDBJ whole genome shotgun (WGS) entry which is preliminary data.</text>
</comment>
<reference evidence="1 2" key="1">
    <citation type="submission" date="2020-08" db="EMBL/GenBank/DDBJ databases">
        <title>Aquariorum lacteus gen. nov., sp. nov., a new member of the family Comamonadaceae, isolated from freshwater aquarium.</title>
        <authorList>
            <person name="Chun S.-J."/>
        </authorList>
    </citation>
    <scope>NUCLEOTIDE SEQUENCE [LARGE SCALE GENOMIC DNA]</scope>
    <source>
        <strain evidence="1 2">SJAQ100</strain>
    </source>
</reference>
<organism evidence="1 2">
    <name type="scientific">Aquariibacter albus</name>
    <dbReference type="NCBI Taxonomy" id="2759899"/>
    <lineage>
        <taxon>Bacteria</taxon>
        <taxon>Pseudomonadati</taxon>
        <taxon>Pseudomonadota</taxon>
        <taxon>Betaproteobacteria</taxon>
        <taxon>Burkholderiales</taxon>
        <taxon>Sphaerotilaceae</taxon>
        <taxon>Aquariibacter</taxon>
    </lineage>
</organism>
<sequence length="198" mass="20933">MSNLAQQVLAHATSMPEGTSLSAKALLHLGSRAAVDQALSRLARSGELLRAGRGVYVLPVKGKFGTRAPEVAKVVQEWASQRGETVVGHGAAAANRLGLTTQVPVRQVFLTSGRSRKLKLGAQTVELKHAPPWQLLYPGQAAGEVIRSLAWMGPSGSEAALGQLRHKLPTSELLAVANARARLPTWLASQVSSLVTRA</sequence>
<proteinExistence type="predicted"/>
<dbReference type="AlphaFoldDB" id="A0A839HSP2"/>
<dbReference type="Proteomes" id="UP000586093">
    <property type="component" value="Unassembled WGS sequence"/>
</dbReference>
<gene>
    <name evidence="1" type="ORF">H4F90_02575</name>
</gene>
<name>A0A839HSP2_9BURK</name>
<accession>A0A839HSP2</accession>
<dbReference type="Pfam" id="PF19570">
    <property type="entry name" value="DUF6088"/>
    <property type="match status" value="1"/>
</dbReference>
<dbReference type="RefSeq" id="WP_182661195.1">
    <property type="nucleotide sequence ID" value="NZ_JACIVI010000001.1"/>
</dbReference>
<keyword evidence="2" id="KW-1185">Reference proteome</keyword>
<protein>
    <submittedName>
        <fullName evidence="1">Type IV toxin-antitoxin system AbiEi family antitoxin domain-containing protein</fullName>
    </submittedName>
</protein>
<dbReference type="EMBL" id="JACIVI010000001">
    <property type="protein sequence ID" value="MBB1160864.1"/>
    <property type="molecule type" value="Genomic_DNA"/>
</dbReference>
<dbReference type="InterPro" id="IPR045738">
    <property type="entry name" value="DUF6088"/>
</dbReference>